<dbReference type="EMBL" id="CP074132">
    <property type="protein sequence ID" value="QUX30606.1"/>
    <property type="molecule type" value="Genomic_DNA"/>
</dbReference>
<name>A0ABX8CC29_9ACTN</name>
<organism evidence="1 2">
    <name type="scientific">Nocardiopsis akebiae</name>
    <dbReference type="NCBI Taxonomy" id="2831968"/>
    <lineage>
        <taxon>Bacteria</taxon>
        <taxon>Bacillati</taxon>
        <taxon>Actinomycetota</taxon>
        <taxon>Actinomycetes</taxon>
        <taxon>Streptosporangiales</taxon>
        <taxon>Nocardiopsidaceae</taxon>
        <taxon>Nocardiopsis</taxon>
    </lineage>
</organism>
<gene>
    <name evidence="1" type="ORF">KGD83_08900</name>
</gene>
<dbReference type="RefSeq" id="WP_212643357.1">
    <property type="nucleotide sequence ID" value="NZ_CP074132.1"/>
</dbReference>
<dbReference type="Gene3D" id="1.10.8.1060">
    <property type="entry name" value="Corynebacterium glutamicum thioredoxin-dependent arsenate reductase, N-terminal domain"/>
    <property type="match status" value="1"/>
</dbReference>
<reference evidence="2" key="1">
    <citation type="submission" date="2021-05" db="EMBL/GenBank/DDBJ databases">
        <title>Direct Submission.</title>
        <authorList>
            <person name="Li K."/>
            <person name="Gao J."/>
        </authorList>
    </citation>
    <scope>NUCLEOTIDE SEQUENCE [LARGE SCALE GENOMIC DNA]</scope>
    <source>
        <strain evidence="2">HDS12</strain>
    </source>
</reference>
<accession>A0ABX8CC29</accession>
<proteinExistence type="predicted"/>
<protein>
    <submittedName>
        <fullName evidence="1">Uncharacterized protein</fullName>
    </submittedName>
</protein>
<dbReference type="Proteomes" id="UP000678016">
    <property type="component" value="Chromosome"/>
</dbReference>
<dbReference type="NCBIfam" id="NF046112">
    <property type="entry name" value="MSMEG_6209_Nter"/>
    <property type="match status" value="1"/>
</dbReference>
<sequence>MIRYLEAISVIIHTSTLDAVIDTLVARHPEVDPAQVAACVYATYDALKNGATITTHLITLTQSRAHKELVKAAESAQGATDRTA</sequence>
<evidence type="ECO:0000313" key="1">
    <source>
        <dbReference type="EMBL" id="QUX30606.1"/>
    </source>
</evidence>
<keyword evidence="2" id="KW-1185">Reference proteome</keyword>
<evidence type="ECO:0000313" key="2">
    <source>
        <dbReference type="Proteomes" id="UP000678016"/>
    </source>
</evidence>